<dbReference type="Pfam" id="PF02585">
    <property type="entry name" value="PIG-L"/>
    <property type="match status" value="1"/>
</dbReference>
<comment type="caution">
    <text evidence="2">The sequence shown here is derived from an EMBL/GenBank/DDBJ whole genome shotgun (WGS) entry which is preliminary data.</text>
</comment>
<dbReference type="AlphaFoldDB" id="A0A6A9V1V7"/>
<proteinExistence type="predicted"/>
<sequence length="250" mass="26546">MSLLDVPGPVLLVHAHPDDETLATGALIAHLTARGTEVAVLTATRGEMGEVVPGSLPADIGPDQLDAAREAELAGALAELGVQHAAFLGTPPARVPGLPPRRYRDSGMRWVTPIRAGAALESDHRSLTAAALDDVVADLCAWVEVLRPSLLIGYDVDGSYGHPDHVRCHHATAAAARRCGLPALEVVSGEQADDAEWLELAEQLPVVLAALRHHASQVTVRTRPDGRPEVEHVGGQRQDVLLRTGLRRMV</sequence>
<evidence type="ECO:0000313" key="2">
    <source>
        <dbReference type="EMBL" id="MVA77578.1"/>
    </source>
</evidence>
<dbReference type="SUPFAM" id="SSF102588">
    <property type="entry name" value="LmbE-like"/>
    <property type="match status" value="1"/>
</dbReference>
<dbReference type="GO" id="GO:0016137">
    <property type="term" value="P:glycoside metabolic process"/>
    <property type="evidence" value="ECO:0007669"/>
    <property type="project" value="UniProtKB-ARBA"/>
</dbReference>
<dbReference type="Gene3D" id="3.40.50.10320">
    <property type="entry name" value="LmbE-like"/>
    <property type="match status" value="1"/>
</dbReference>
<dbReference type="GO" id="GO:0016811">
    <property type="term" value="F:hydrolase activity, acting on carbon-nitrogen (but not peptide) bonds, in linear amides"/>
    <property type="evidence" value="ECO:0007669"/>
    <property type="project" value="TreeGrafter"/>
</dbReference>
<dbReference type="PANTHER" id="PTHR12993">
    <property type="entry name" value="N-ACETYLGLUCOSAMINYL-PHOSPHATIDYLINOSITOL DE-N-ACETYLASE-RELATED"/>
    <property type="match status" value="1"/>
</dbReference>
<accession>A0A6A9V1V7</accession>
<dbReference type="InterPro" id="IPR003737">
    <property type="entry name" value="GlcNAc_PI_deacetylase-related"/>
</dbReference>
<dbReference type="EMBL" id="WPCU01000010">
    <property type="protein sequence ID" value="MVA77578.1"/>
    <property type="molecule type" value="Genomic_DNA"/>
</dbReference>
<name>A0A6A9V1V7_9ACTN</name>
<evidence type="ECO:0000256" key="1">
    <source>
        <dbReference type="ARBA" id="ARBA00022833"/>
    </source>
</evidence>
<reference evidence="2 3" key="1">
    <citation type="submission" date="2019-12" db="EMBL/GenBank/DDBJ databases">
        <title>Auraticoccus cholistani sp. nov., an actinomycete isolated from soil of Cholistan desert.</title>
        <authorList>
            <person name="Cheema M.T."/>
        </authorList>
    </citation>
    <scope>NUCLEOTIDE SEQUENCE [LARGE SCALE GENOMIC DNA]</scope>
    <source>
        <strain evidence="2 3">F435</strain>
    </source>
</reference>
<gene>
    <name evidence="2" type="ORF">GC722_16360</name>
</gene>
<dbReference type="PANTHER" id="PTHR12993:SF26">
    <property type="entry name" value="1D-MYO-INOSITOL 2-ACETAMIDO-2-DEOXY-ALPHA-D-GLUCOPYRANOSIDE DEACETYLASE"/>
    <property type="match status" value="1"/>
</dbReference>
<dbReference type="Proteomes" id="UP000435304">
    <property type="component" value="Unassembled WGS sequence"/>
</dbReference>
<keyword evidence="3" id="KW-1185">Reference proteome</keyword>
<evidence type="ECO:0000313" key="3">
    <source>
        <dbReference type="Proteomes" id="UP000435304"/>
    </source>
</evidence>
<protein>
    <submittedName>
        <fullName evidence="2">GlcNAc-PI de-N-acetylase</fullName>
    </submittedName>
</protein>
<dbReference type="InterPro" id="IPR024078">
    <property type="entry name" value="LmbE-like_dom_sf"/>
</dbReference>
<keyword evidence="1" id="KW-0862">Zinc</keyword>
<organism evidence="2 3">
    <name type="scientific">Auraticoccus cholistanensis</name>
    <dbReference type="NCBI Taxonomy" id="2656650"/>
    <lineage>
        <taxon>Bacteria</taxon>
        <taxon>Bacillati</taxon>
        <taxon>Actinomycetota</taxon>
        <taxon>Actinomycetes</taxon>
        <taxon>Propionibacteriales</taxon>
        <taxon>Propionibacteriaceae</taxon>
        <taxon>Auraticoccus</taxon>
    </lineage>
</organism>
<dbReference type="RefSeq" id="WP_156611841.1">
    <property type="nucleotide sequence ID" value="NZ_WPCU01000010.1"/>
</dbReference>